<dbReference type="Proteomes" id="UP000444721">
    <property type="component" value="Unassembled WGS sequence"/>
</dbReference>
<feature type="compositionally biased region" description="Low complexity" evidence="1">
    <location>
        <begin position="71"/>
        <end position="81"/>
    </location>
</feature>
<comment type="caution">
    <text evidence="2">The sequence shown here is derived from an EMBL/GenBank/DDBJ whole genome shotgun (WGS) entry which is preliminary data.</text>
</comment>
<keyword evidence="3" id="KW-1185">Reference proteome</keyword>
<feature type="compositionally biased region" description="Low complexity" evidence="1">
    <location>
        <begin position="13"/>
        <end position="27"/>
    </location>
</feature>
<feature type="region of interest" description="Disordered" evidence="1">
    <location>
        <begin position="280"/>
        <end position="340"/>
    </location>
</feature>
<accession>A0A6A5BN90</accession>
<feature type="region of interest" description="Disordered" evidence="1">
    <location>
        <begin position="204"/>
        <end position="238"/>
    </location>
</feature>
<dbReference type="RefSeq" id="XP_044559758.1">
    <property type="nucleotide sequence ID" value="XM_044709361.1"/>
</dbReference>
<feature type="region of interest" description="Disordered" evidence="1">
    <location>
        <begin position="71"/>
        <end position="97"/>
    </location>
</feature>
<dbReference type="OrthoDB" id="5582146at2759"/>
<dbReference type="VEuPathDB" id="AmoebaDB:NF0115270"/>
<evidence type="ECO:0000313" key="2">
    <source>
        <dbReference type="EMBL" id="KAF0975045.1"/>
    </source>
</evidence>
<feature type="region of interest" description="Disordered" evidence="1">
    <location>
        <begin position="137"/>
        <end position="178"/>
    </location>
</feature>
<protein>
    <submittedName>
        <fullName evidence="2">Uncharacterized protein</fullName>
    </submittedName>
</protein>
<reference evidence="2 3" key="1">
    <citation type="journal article" date="2019" name="Sci. Rep.">
        <title>Nanopore sequencing improves the draft genome of the human pathogenic amoeba Naegleria fowleri.</title>
        <authorList>
            <person name="Liechti N."/>
            <person name="Schurch N."/>
            <person name="Bruggmann R."/>
            <person name="Wittwer M."/>
        </authorList>
    </citation>
    <scope>NUCLEOTIDE SEQUENCE [LARGE SCALE GENOMIC DNA]</scope>
    <source>
        <strain evidence="2 3">ATCC 30894</strain>
    </source>
</reference>
<feature type="compositionally biased region" description="Low complexity" evidence="1">
    <location>
        <begin position="288"/>
        <end position="309"/>
    </location>
</feature>
<sequence length="596" mass="65880">MNNSSGNGGSGTSSGSNSNRNSRNMSSQQQTATFSSDMNLIYPYIHVLNCNASTTIEDLFLFFASPSVSSSSSSVSQQPSQHQRLPMLLTTSPKTPNAEWNDDLNQMLQSSSSPPSSIILSSMYPSNPITSSNIHVVQSKHKRSTSLSIHQQEEMTSNHHHHHHHSQQNSTEPTMTTTITTTLPSSTLTAATNSNIILISTSSSSLPISSQPPSQPPSGQASSSSFKASSPPSTALPTPLESAAVNLKRQSLKGTHNKNIFSFDDRYFMTHLAEHIQDANTTMNHQPSTTTTTNIPSSSSSSVTSSSLTIHNHPTMFHHQHVPSMPSSSPFTSPPSPLQRHGSVLISKRNYKHHSKHQSNQMTSLFTNNFDLISSPNTMLDLGVKIEKMEMENSKNIRILILNNFRSVSKRVKYALLEIFKFKKVILGDKTFDIPFEFICICDTLELPSALLCEFIGFVPSLSISSTFTPQDVQNYSSNIQHIMSQHSKNMDRKSNVSSSTSLIDCVDVTVKIQQYIRDIIAVCRHHPLVKQYPTSEVTNMIIMAAKAYALMWNKTFVTPTHVQAIISNILYHRVECNSEDKWSVLQDVVSCVLPP</sequence>
<dbReference type="GeneID" id="68113016"/>
<dbReference type="AlphaFoldDB" id="A0A6A5BN90"/>
<dbReference type="GO" id="GO:0016851">
    <property type="term" value="F:magnesium chelatase activity"/>
    <property type="evidence" value="ECO:0007669"/>
    <property type="project" value="UniProtKB-EC"/>
</dbReference>
<dbReference type="InterPro" id="IPR052041">
    <property type="entry name" value="Nucleic_acid_metab_PIN/TRAM"/>
</dbReference>
<evidence type="ECO:0000313" key="3">
    <source>
        <dbReference type="Proteomes" id="UP000444721"/>
    </source>
</evidence>
<dbReference type="Gene3D" id="1.10.8.80">
    <property type="entry name" value="Magnesium chelatase subunit I, C-Terminal domain"/>
    <property type="match status" value="1"/>
</dbReference>
<dbReference type="PANTHER" id="PTHR11603:SF132">
    <property type="entry name" value="C2H2-TYPE DOMAIN-CONTAINING PROTEIN"/>
    <property type="match status" value="1"/>
</dbReference>
<feature type="compositionally biased region" description="Gly residues" evidence="1">
    <location>
        <begin position="1"/>
        <end position="12"/>
    </location>
</feature>
<organism evidence="2 3">
    <name type="scientific">Naegleria fowleri</name>
    <name type="common">Brain eating amoeba</name>
    <dbReference type="NCBI Taxonomy" id="5763"/>
    <lineage>
        <taxon>Eukaryota</taxon>
        <taxon>Discoba</taxon>
        <taxon>Heterolobosea</taxon>
        <taxon>Tetramitia</taxon>
        <taxon>Eutetramitia</taxon>
        <taxon>Vahlkampfiidae</taxon>
        <taxon>Naegleria</taxon>
    </lineage>
</organism>
<dbReference type="EMBL" id="VFQX01000048">
    <property type="protein sequence ID" value="KAF0975045.1"/>
    <property type="molecule type" value="Genomic_DNA"/>
</dbReference>
<name>A0A6A5BN90_NAEFO</name>
<dbReference type="VEuPathDB" id="AmoebaDB:FDP41_005798"/>
<proteinExistence type="predicted"/>
<gene>
    <name evidence="2" type="ORF">FDP41_005798</name>
</gene>
<evidence type="ECO:0000256" key="1">
    <source>
        <dbReference type="SAM" id="MobiDB-lite"/>
    </source>
</evidence>
<dbReference type="PANTHER" id="PTHR11603">
    <property type="entry name" value="AAA FAMILY ATPASE"/>
    <property type="match status" value="1"/>
</dbReference>
<feature type="region of interest" description="Disordered" evidence="1">
    <location>
        <begin position="1"/>
        <end position="31"/>
    </location>
</feature>